<reference evidence="1" key="1">
    <citation type="journal article" date="2020" name="Nature">
        <title>Giant virus diversity and host interactions through global metagenomics.</title>
        <authorList>
            <person name="Schulz F."/>
            <person name="Roux S."/>
            <person name="Paez-Espino D."/>
            <person name="Jungbluth S."/>
            <person name="Walsh D.A."/>
            <person name="Denef V.J."/>
            <person name="McMahon K.D."/>
            <person name="Konstantinidis K.T."/>
            <person name="Eloe-Fadrosh E.A."/>
            <person name="Kyrpides N.C."/>
            <person name="Woyke T."/>
        </authorList>
    </citation>
    <scope>NUCLEOTIDE SEQUENCE</scope>
    <source>
        <strain evidence="1">GVMAG-S-1039698-54</strain>
    </source>
</reference>
<dbReference type="EMBL" id="MN740675">
    <property type="protein sequence ID" value="QHS80168.1"/>
    <property type="molecule type" value="Genomic_DNA"/>
</dbReference>
<accession>A0A6C0AK67</accession>
<dbReference type="AlphaFoldDB" id="A0A6C0AK67"/>
<proteinExistence type="predicted"/>
<evidence type="ECO:0000313" key="1">
    <source>
        <dbReference type="EMBL" id="QHS80168.1"/>
    </source>
</evidence>
<sequence length="154" mass="18626">MIFIPNELFFIVYQFVGPKSLYLNKEYYHFLQDKKKPYLENPIRLHYTIVQWYYNNNNGNRHIINTSRRKRRPTMKMIPRLHIDVSGNYGIHVGENNEITIEEKLSNIIIPPQYRYNRASVYINTTTVLSEIHSLYSENINYLKDYSKIWNIFT</sequence>
<protein>
    <submittedName>
        <fullName evidence="1">Uncharacterized protein</fullName>
    </submittedName>
</protein>
<organism evidence="1">
    <name type="scientific">viral metagenome</name>
    <dbReference type="NCBI Taxonomy" id="1070528"/>
    <lineage>
        <taxon>unclassified sequences</taxon>
        <taxon>metagenomes</taxon>
        <taxon>organismal metagenomes</taxon>
    </lineage>
</organism>
<name>A0A6C0AK67_9ZZZZ</name>